<dbReference type="InterPro" id="IPR008166">
    <property type="entry name" value="Glyco_transf_92"/>
</dbReference>
<proteinExistence type="inferred from homology"/>
<dbReference type="Pfam" id="PF01697">
    <property type="entry name" value="Glyco_transf_92"/>
    <property type="match status" value="1"/>
</dbReference>
<evidence type="ECO:0000256" key="3">
    <source>
        <dbReference type="ARBA" id="ARBA00022676"/>
    </source>
</evidence>
<dbReference type="AlphaFoldDB" id="A0A6B0VBD2"/>
<keyword evidence="6" id="KW-1133">Transmembrane helix</keyword>
<dbReference type="PANTHER" id="PTHR21461">
    <property type="entry name" value="GLYCOSYLTRANSFERASE FAMILY 92 PROTEIN"/>
    <property type="match status" value="1"/>
</dbReference>
<evidence type="ECO:0000256" key="2">
    <source>
        <dbReference type="ARBA" id="ARBA00007647"/>
    </source>
</evidence>
<evidence type="ECO:0000313" key="9">
    <source>
        <dbReference type="EMBL" id="MXU99730.1"/>
    </source>
</evidence>
<keyword evidence="4 8" id="KW-0808">Transferase</keyword>
<dbReference type="GO" id="GO:0016757">
    <property type="term" value="F:glycosyltransferase activity"/>
    <property type="evidence" value="ECO:0007669"/>
    <property type="project" value="UniProtKB-UniRule"/>
</dbReference>
<protein>
    <recommendedName>
        <fullName evidence="8">Glycosyltransferase family 92 protein</fullName>
        <ecNumber evidence="8">2.4.1.-</ecNumber>
    </recommendedName>
</protein>
<dbReference type="GO" id="GO:0016020">
    <property type="term" value="C:membrane"/>
    <property type="evidence" value="ECO:0007669"/>
    <property type="project" value="UniProtKB-SubCell"/>
</dbReference>
<keyword evidence="7" id="KW-0472">Membrane</keyword>
<keyword evidence="5" id="KW-0812">Transmembrane</keyword>
<evidence type="ECO:0000256" key="7">
    <source>
        <dbReference type="ARBA" id="ARBA00023136"/>
    </source>
</evidence>
<reference evidence="9" key="1">
    <citation type="submission" date="2019-12" db="EMBL/GenBank/DDBJ databases">
        <title>An insight into the sialome of adult female Ixodes ricinus ticks feeding for 6 days.</title>
        <authorList>
            <person name="Perner J."/>
            <person name="Ribeiro J.M.C."/>
        </authorList>
    </citation>
    <scope>NUCLEOTIDE SEQUENCE</scope>
    <source>
        <strain evidence="9">Semi-engorged</strain>
        <tissue evidence="9">Salivary glands</tissue>
    </source>
</reference>
<organism evidence="9">
    <name type="scientific">Ixodes ricinus</name>
    <name type="common">Common tick</name>
    <name type="synonym">Acarus ricinus</name>
    <dbReference type="NCBI Taxonomy" id="34613"/>
    <lineage>
        <taxon>Eukaryota</taxon>
        <taxon>Metazoa</taxon>
        <taxon>Ecdysozoa</taxon>
        <taxon>Arthropoda</taxon>
        <taxon>Chelicerata</taxon>
        <taxon>Arachnida</taxon>
        <taxon>Acari</taxon>
        <taxon>Parasitiformes</taxon>
        <taxon>Ixodida</taxon>
        <taxon>Ixodoidea</taxon>
        <taxon>Ixodidae</taxon>
        <taxon>Ixodinae</taxon>
        <taxon>Ixodes</taxon>
    </lineage>
</organism>
<sequence>MRRSRPMRKFLAFTLVISSLLFVYILVLPFRSNVHVYTCLNQNHHDVESRLASFNGEVKRSLIAGDAGEQIQYEDGDHWHSVFPGIHVYSAYLEKGATSDSWIVRIISVTENDDPKLQTSQPNIQCWISAGRATYVAQATYEPVREHDWLPLGTASFFCPVEFPEAVLKERMVRVALGISHRMDVPVWLDVHMPQKSKAKCCAVCTTPIAGHFDKLSVLAEFVGYYSTVGVRRFDFYVGDVSRDVELLLVHLQRVSGADIVMHKWNLQFNRSELLEHRASQLDCSYRSRFESEYVINADFEEFLVPKHGRSIPEALRTLEASYGEDSIGSIVVQKHFFCSEYAYDKDNLDRRYEVPLMTRVRQLREVTSWRFDVPWKYITKANATEYAGAGFALGRLGERRVVDAGENALALHHYTSCCGLSKPVLYGLVSVDVLSNSELVEDGGLRRFGDAIANSTAIALVNSFVAAAVESYTGAYEPLMPLDGEFHFWYL</sequence>
<evidence type="ECO:0000256" key="1">
    <source>
        <dbReference type="ARBA" id="ARBA00004167"/>
    </source>
</evidence>
<dbReference type="EC" id="2.4.1.-" evidence="8"/>
<evidence type="ECO:0000256" key="8">
    <source>
        <dbReference type="RuleBase" id="RU366017"/>
    </source>
</evidence>
<dbReference type="EMBL" id="GIFC01017647">
    <property type="protein sequence ID" value="MXU99730.1"/>
    <property type="molecule type" value="Transcribed_RNA"/>
</dbReference>
<evidence type="ECO:0000256" key="5">
    <source>
        <dbReference type="ARBA" id="ARBA00022692"/>
    </source>
</evidence>
<comment type="similarity">
    <text evidence="2 8">Belongs to the glycosyltransferase 92 family.</text>
</comment>
<dbReference type="GO" id="GO:0005737">
    <property type="term" value="C:cytoplasm"/>
    <property type="evidence" value="ECO:0007669"/>
    <property type="project" value="TreeGrafter"/>
</dbReference>
<accession>A0A6B0VBD2</accession>
<dbReference type="PANTHER" id="PTHR21461:SF40">
    <property type="entry name" value="GLYCOSYLTRANSFERASE FAMILY 92 PROTEIN"/>
    <property type="match status" value="1"/>
</dbReference>
<evidence type="ECO:0000256" key="6">
    <source>
        <dbReference type="ARBA" id="ARBA00022989"/>
    </source>
</evidence>
<comment type="subcellular location">
    <subcellularLocation>
        <location evidence="1">Membrane</location>
        <topology evidence="1">Single-pass membrane protein</topology>
    </subcellularLocation>
</comment>
<name>A0A6B0VBD2_IXORI</name>
<evidence type="ECO:0000256" key="4">
    <source>
        <dbReference type="ARBA" id="ARBA00022679"/>
    </source>
</evidence>
<keyword evidence="3 8" id="KW-0328">Glycosyltransferase</keyword>